<dbReference type="RefSeq" id="WP_354638468.1">
    <property type="nucleotide sequence ID" value="NZ_CP159872.1"/>
</dbReference>
<accession>A0AAU8JRN3</accession>
<feature type="compositionally biased region" description="Basic and acidic residues" evidence="1">
    <location>
        <begin position="74"/>
        <end position="87"/>
    </location>
</feature>
<feature type="region of interest" description="Disordered" evidence="1">
    <location>
        <begin position="67"/>
        <end position="109"/>
    </location>
</feature>
<evidence type="ECO:0000256" key="1">
    <source>
        <dbReference type="SAM" id="MobiDB-lite"/>
    </source>
</evidence>
<sequence length="109" mass="11572">MCGRARGWIAVSVRSEALRRLGLHPDQPGSRVEGPLAPDWWGLWQQNRKSARRTDRATVALVRSLIAAGTPAARAEKPADPAEEPARETGPARPAGADTEADADADAAP</sequence>
<dbReference type="EMBL" id="CP159872">
    <property type="protein sequence ID" value="XCM78517.1"/>
    <property type="molecule type" value="Genomic_DNA"/>
</dbReference>
<dbReference type="KEGG" id="kcm:ABWK59_06040"/>
<proteinExistence type="predicted"/>
<protein>
    <submittedName>
        <fullName evidence="2">Uncharacterized protein</fullName>
    </submittedName>
</protein>
<organism evidence="2">
    <name type="scientific">Kitasatospora camelliae</name>
    <dbReference type="NCBI Taxonomy" id="3156397"/>
    <lineage>
        <taxon>Bacteria</taxon>
        <taxon>Bacillati</taxon>
        <taxon>Actinomycetota</taxon>
        <taxon>Actinomycetes</taxon>
        <taxon>Kitasatosporales</taxon>
        <taxon>Streptomycetaceae</taxon>
        <taxon>Kitasatospora</taxon>
    </lineage>
</organism>
<dbReference type="AlphaFoldDB" id="A0AAU8JRN3"/>
<reference evidence="2" key="1">
    <citation type="submission" date="2024-06" db="EMBL/GenBank/DDBJ databases">
        <title>The genome sequences of Kitasatospora sp. strain HUAS MG31.</title>
        <authorList>
            <person name="Mo P."/>
        </authorList>
    </citation>
    <scope>NUCLEOTIDE SEQUENCE</scope>
    <source>
        <strain evidence="2">HUAS MG31</strain>
    </source>
</reference>
<evidence type="ECO:0000313" key="2">
    <source>
        <dbReference type="EMBL" id="XCM78517.1"/>
    </source>
</evidence>
<name>A0AAU8JRN3_9ACTN</name>
<gene>
    <name evidence="2" type="ORF">ABWK59_06040</name>
</gene>
<feature type="compositionally biased region" description="Acidic residues" evidence="1">
    <location>
        <begin position="99"/>
        <end position="109"/>
    </location>
</feature>